<gene>
    <name evidence="2" type="ORF">N656DRAFT_210169</name>
</gene>
<organism evidence="2 3">
    <name type="scientific">Canariomyces notabilis</name>
    <dbReference type="NCBI Taxonomy" id="2074819"/>
    <lineage>
        <taxon>Eukaryota</taxon>
        <taxon>Fungi</taxon>
        <taxon>Dikarya</taxon>
        <taxon>Ascomycota</taxon>
        <taxon>Pezizomycotina</taxon>
        <taxon>Sordariomycetes</taxon>
        <taxon>Sordariomycetidae</taxon>
        <taxon>Sordariales</taxon>
        <taxon>Chaetomiaceae</taxon>
        <taxon>Canariomyces</taxon>
    </lineage>
</organism>
<sequence>MYALQASPFDAIRCTSLTRHAFVILSSYTMLMAMLVLTPCRRVTPLCSFVLGVEFGPGNKTQIDQPAFPPTA</sequence>
<keyword evidence="1" id="KW-1133">Transmembrane helix</keyword>
<dbReference type="EMBL" id="MU853350">
    <property type="protein sequence ID" value="KAK4110517.1"/>
    <property type="molecule type" value="Genomic_DNA"/>
</dbReference>
<reference evidence="2" key="1">
    <citation type="journal article" date="2023" name="Mol. Phylogenet. Evol.">
        <title>Genome-scale phylogeny and comparative genomics of the fungal order Sordariales.</title>
        <authorList>
            <person name="Hensen N."/>
            <person name="Bonometti L."/>
            <person name="Westerberg I."/>
            <person name="Brannstrom I.O."/>
            <person name="Guillou S."/>
            <person name="Cros-Aarteil S."/>
            <person name="Calhoun S."/>
            <person name="Haridas S."/>
            <person name="Kuo A."/>
            <person name="Mondo S."/>
            <person name="Pangilinan J."/>
            <person name="Riley R."/>
            <person name="LaButti K."/>
            <person name="Andreopoulos B."/>
            <person name="Lipzen A."/>
            <person name="Chen C."/>
            <person name="Yan M."/>
            <person name="Daum C."/>
            <person name="Ng V."/>
            <person name="Clum A."/>
            <person name="Steindorff A."/>
            <person name="Ohm R.A."/>
            <person name="Martin F."/>
            <person name="Silar P."/>
            <person name="Natvig D.O."/>
            <person name="Lalanne C."/>
            <person name="Gautier V."/>
            <person name="Ament-Velasquez S.L."/>
            <person name="Kruys A."/>
            <person name="Hutchinson M.I."/>
            <person name="Powell A.J."/>
            <person name="Barry K."/>
            <person name="Miller A.N."/>
            <person name="Grigoriev I.V."/>
            <person name="Debuchy R."/>
            <person name="Gladieux P."/>
            <person name="Hiltunen Thoren M."/>
            <person name="Johannesson H."/>
        </authorList>
    </citation>
    <scope>NUCLEOTIDE SEQUENCE</scope>
    <source>
        <strain evidence="2">CBS 508.74</strain>
    </source>
</reference>
<accession>A0AAN6TAX0</accession>
<dbReference type="RefSeq" id="XP_064668087.1">
    <property type="nucleotide sequence ID" value="XM_064808905.1"/>
</dbReference>
<comment type="caution">
    <text evidence="2">The sequence shown here is derived from an EMBL/GenBank/DDBJ whole genome shotgun (WGS) entry which is preliminary data.</text>
</comment>
<evidence type="ECO:0000313" key="3">
    <source>
        <dbReference type="Proteomes" id="UP001302812"/>
    </source>
</evidence>
<feature type="transmembrane region" description="Helical" evidence="1">
    <location>
        <begin position="21"/>
        <end position="38"/>
    </location>
</feature>
<dbReference type="Proteomes" id="UP001302812">
    <property type="component" value="Unassembled WGS sequence"/>
</dbReference>
<dbReference type="AlphaFoldDB" id="A0AAN6TAX0"/>
<evidence type="ECO:0000256" key="1">
    <source>
        <dbReference type="SAM" id="Phobius"/>
    </source>
</evidence>
<protein>
    <submittedName>
        <fullName evidence="2">Uncharacterized protein</fullName>
    </submittedName>
</protein>
<keyword evidence="1" id="KW-0812">Transmembrane</keyword>
<keyword evidence="3" id="KW-1185">Reference proteome</keyword>
<name>A0AAN6TAX0_9PEZI</name>
<dbReference type="GeneID" id="89933028"/>
<proteinExistence type="predicted"/>
<reference evidence="2" key="2">
    <citation type="submission" date="2023-05" db="EMBL/GenBank/DDBJ databases">
        <authorList>
            <consortium name="Lawrence Berkeley National Laboratory"/>
            <person name="Steindorff A."/>
            <person name="Hensen N."/>
            <person name="Bonometti L."/>
            <person name="Westerberg I."/>
            <person name="Brannstrom I.O."/>
            <person name="Guillou S."/>
            <person name="Cros-Aarteil S."/>
            <person name="Calhoun S."/>
            <person name="Haridas S."/>
            <person name="Kuo A."/>
            <person name="Mondo S."/>
            <person name="Pangilinan J."/>
            <person name="Riley R."/>
            <person name="Labutti K."/>
            <person name="Andreopoulos B."/>
            <person name="Lipzen A."/>
            <person name="Chen C."/>
            <person name="Yanf M."/>
            <person name="Daum C."/>
            <person name="Ng V."/>
            <person name="Clum A."/>
            <person name="Ohm R."/>
            <person name="Martin F."/>
            <person name="Silar P."/>
            <person name="Natvig D."/>
            <person name="Lalanne C."/>
            <person name="Gautier V."/>
            <person name="Ament-Velasquez S.L."/>
            <person name="Kruys A."/>
            <person name="Hutchinson M.I."/>
            <person name="Powell A.J."/>
            <person name="Barry K."/>
            <person name="Miller A.N."/>
            <person name="Grigoriev I.V."/>
            <person name="Debuchy R."/>
            <person name="Gladieux P."/>
            <person name="Thoren M.H."/>
            <person name="Johannesson H."/>
        </authorList>
    </citation>
    <scope>NUCLEOTIDE SEQUENCE</scope>
    <source>
        <strain evidence="2">CBS 508.74</strain>
    </source>
</reference>
<keyword evidence="1" id="KW-0472">Membrane</keyword>
<evidence type="ECO:0000313" key="2">
    <source>
        <dbReference type="EMBL" id="KAK4110517.1"/>
    </source>
</evidence>